<dbReference type="InterPro" id="IPR018511">
    <property type="entry name" value="Hemolysin-typ_Ca-bd_CS"/>
</dbReference>
<dbReference type="InterPro" id="IPR036465">
    <property type="entry name" value="vWFA_dom_sf"/>
</dbReference>
<sequence>MAGVSSSNDLVIQILDTAPVANDDAAGITEDTIAPITGNVLTNDTLGADAATAVLNTSDAKYGQLVDNGDGTWSYQLNNSLAAVQALKAGQLLTETIRYTVTDADGDLSEAVLTITITGTNDIPVVTNDAKSVTEDVGVSDGKLSVNGAVTISDPDAGESTFNTSSLKFTGSTHAGGQLGAVTINPDGTYTYKVDNSAVQFLKAGQTIVETYTVASADGTATSTITITINGTNDVPKVTNDAKSVTEDVGVSDGKLSVNGAVTISDTDTGESTFNTTSLKFTGSTHAGGQLGAVTINPDGTYTYKVDNAAVQFLKAGQTIVETYTVASADGSATSTITITINGTNDLPVIQAQTNHGLEDQTVSGNVLTGSSDTDNDALSVAEFTINGTKYAAGATANIVGVGSIFINADGSYVFTPNANWNGVVPQITYTVTDGTDQVSSSLDIDVLPVNDAPVSKDGFGHVTEGKDYVFGTKDFAFSDPVEGHSMKSVIIDSLPSGGTLYLNGQAVTQGQEISAADLASGKLVYTPNASNVGENAGASFQFQVKDTGGTANGGQDTSSDQTFTLHVDQFTTGNNGDETVKGGSGDDVLLGDQGGMMKNVTPGASYNIALVLDLSGSMDYYWGSGSSQERRIETAKKALKALLENQLATHDGTINVSLITFADSSAKLQKAISGLNPDNVDEMVDILLGLKADGGTPYGAAFHEAKDWFNGQPTVDANGKPYKNLTYFLTDGEPTSEGWWGYDRDAEFNSLAGVSDVHGIGIGSGVSTSTLNKYDNTGGRYTSGGEVYANFSGNTGANNPANWQQDGNGTAVKNSNAMRLTDTMADGKEFTVTMNAANKMVVTSAGGATFSFDASVANKGTGDTFKWVLLKWNGSAWAPVESGSEANTRSSIHGPGEYLYQFVLNDKSSSNNAFRVDIDNIRSYTSGRTDNSQVVLSPSDLESALAGGSTTTELAPVGNDNIFGGDGNDILFGDTINTDQLPWGVNGNPAKPADLGDGAGLDGLKQFLLLKNGVQPTDADLHKFILDNHSIFDVQGDTRGGNDELHGGNGNDIIYGQGGNDTLYGDAGNDTLYGGTGNDTLYGGDGNDVLIGGQGNDILVGGAGSDTFKWELNDQGTTSAPAIDTIKDFSKASVADGGDVLDLKDLLVGENDGNLSQYLNFKQDPANSNNTLVEINTQGKLGTQGADQKIVLENVDLTHDANGQVMNNQAIINDLLQKGKLNVDHS</sequence>
<dbReference type="Gene3D" id="2.150.10.10">
    <property type="entry name" value="Serralysin-like metalloprotease, C-terminal"/>
    <property type="match status" value="1"/>
</dbReference>
<dbReference type="Pfam" id="PF13519">
    <property type="entry name" value="VWA_2"/>
    <property type="match status" value="1"/>
</dbReference>
<dbReference type="InterPro" id="IPR013783">
    <property type="entry name" value="Ig-like_fold"/>
</dbReference>
<dbReference type="InterPro" id="IPR001343">
    <property type="entry name" value="Hemolysn_Ca-bd"/>
</dbReference>
<dbReference type="InterPro" id="IPR011049">
    <property type="entry name" value="Serralysin-like_metalloprot_C"/>
</dbReference>
<protein>
    <recommendedName>
        <fullName evidence="3">VWFA domain-containing protein</fullName>
    </recommendedName>
</protein>
<dbReference type="CDD" id="cd00198">
    <property type="entry name" value="vWFA"/>
    <property type="match status" value="1"/>
</dbReference>
<reference evidence="4 5" key="1">
    <citation type="submission" date="2020-04" db="EMBL/GenBank/DDBJ databases">
        <authorList>
            <person name="De Canck E."/>
        </authorList>
    </citation>
    <scope>NUCLEOTIDE SEQUENCE [LARGE SCALE GENOMIC DNA]</scope>
    <source>
        <strain evidence="4 5">LMG 6000</strain>
    </source>
</reference>
<dbReference type="Gene3D" id="3.40.50.410">
    <property type="entry name" value="von Willebrand factor, type A domain"/>
    <property type="match status" value="1"/>
</dbReference>
<dbReference type="GO" id="GO:0005576">
    <property type="term" value="C:extracellular region"/>
    <property type="evidence" value="ECO:0007669"/>
    <property type="project" value="UniProtKB-SubCell"/>
</dbReference>
<dbReference type="InterPro" id="IPR002035">
    <property type="entry name" value="VWF_A"/>
</dbReference>
<dbReference type="PROSITE" id="PS50234">
    <property type="entry name" value="VWFA"/>
    <property type="match status" value="1"/>
</dbReference>
<accession>A0A6S7FB83</accession>
<dbReference type="NCBIfam" id="TIGR03661">
    <property type="entry name" value="T1SS_VCA0849"/>
    <property type="match status" value="1"/>
</dbReference>
<dbReference type="NCBIfam" id="TIGR01965">
    <property type="entry name" value="VCBS_repeat"/>
    <property type="match status" value="3"/>
</dbReference>
<gene>
    <name evidence="4" type="ORF">LMG6000_06734</name>
</gene>
<evidence type="ECO:0000313" key="5">
    <source>
        <dbReference type="Proteomes" id="UP000494183"/>
    </source>
</evidence>
<comment type="subcellular location">
    <subcellularLocation>
        <location evidence="1">Secreted</location>
    </subcellularLocation>
</comment>
<dbReference type="NCBIfam" id="NF012211">
    <property type="entry name" value="tand_rpt_95"/>
    <property type="match status" value="1"/>
</dbReference>
<dbReference type="EMBL" id="CADILH010000024">
    <property type="protein sequence ID" value="CAB3941269.1"/>
    <property type="molecule type" value="Genomic_DNA"/>
</dbReference>
<dbReference type="SUPFAM" id="SSF51120">
    <property type="entry name" value="beta-Roll"/>
    <property type="match status" value="1"/>
</dbReference>
<dbReference type="SUPFAM" id="SSF53300">
    <property type="entry name" value="vWA-like"/>
    <property type="match status" value="1"/>
</dbReference>
<name>A0A6S7FB83_9BURK</name>
<dbReference type="PANTHER" id="PTHR38340">
    <property type="entry name" value="S-LAYER PROTEIN"/>
    <property type="match status" value="1"/>
</dbReference>
<dbReference type="Gene3D" id="2.60.40.10">
    <property type="entry name" value="Immunoglobulins"/>
    <property type="match status" value="3"/>
</dbReference>
<evidence type="ECO:0000313" key="4">
    <source>
        <dbReference type="EMBL" id="CAB3941269.1"/>
    </source>
</evidence>
<dbReference type="PANTHER" id="PTHR38340:SF1">
    <property type="entry name" value="S-LAYER PROTEIN"/>
    <property type="match status" value="1"/>
</dbReference>
<dbReference type="Pfam" id="PF00353">
    <property type="entry name" value="HemolysinCabind"/>
    <property type="match status" value="4"/>
</dbReference>
<dbReference type="SMART" id="SM00327">
    <property type="entry name" value="VWA"/>
    <property type="match status" value="1"/>
</dbReference>
<dbReference type="Proteomes" id="UP000494183">
    <property type="component" value="Unassembled WGS sequence"/>
</dbReference>
<dbReference type="InterPro" id="IPR019960">
    <property type="entry name" value="T1SS_VCA0849"/>
</dbReference>
<dbReference type="PROSITE" id="PS00330">
    <property type="entry name" value="HEMOLYSIN_CALCIUM"/>
    <property type="match status" value="3"/>
</dbReference>
<proteinExistence type="predicted"/>
<dbReference type="Gene3D" id="2.60.40.1200">
    <property type="match status" value="1"/>
</dbReference>
<feature type="domain" description="VWFA" evidence="3">
    <location>
        <begin position="608"/>
        <end position="775"/>
    </location>
</feature>
<dbReference type="InterPro" id="IPR050557">
    <property type="entry name" value="RTX_toxin/Mannuronan_C5-epim"/>
</dbReference>
<organism evidence="4 5">
    <name type="scientific">Achromobacter insolitus</name>
    <dbReference type="NCBI Taxonomy" id="217204"/>
    <lineage>
        <taxon>Bacteria</taxon>
        <taxon>Pseudomonadati</taxon>
        <taxon>Pseudomonadota</taxon>
        <taxon>Betaproteobacteria</taxon>
        <taxon>Burkholderiales</taxon>
        <taxon>Alcaligenaceae</taxon>
        <taxon>Achromobacter</taxon>
    </lineage>
</organism>
<dbReference type="InterPro" id="IPR010221">
    <property type="entry name" value="VCBS_dom"/>
</dbReference>
<keyword evidence="5" id="KW-1185">Reference proteome</keyword>
<evidence type="ECO:0000259" key="3">
    <source>
        <dbReference type="PROSITE" id="PS50234"/>
    </source>
</evidence>
<dbReference type="Pfam" id="PF17803">
    <property type="entry name" value="Cadherin_4"/>
    <property type="match status" value="4"/>
</dbReference>
<dbReference type="PRINTS" id="PR00313">
    <property type="entry name" value="CABNDNGRPT"/>
</dbReference>
<keyword evidence="2" id="KW-0964">Secreted</keyword>
<dbReference type="GO" id="GO:0005509">
    <property type="term" value="F:calcium ion binding"/>
    <property type="evidence" value="ECO:0007669"/>
    <property type="project" value="InterPro"/>
</dbReference>
<evidence type="ECO:0000256" key="1">
    <source>
        <dbReference type="ARBA" id="ARBA00004613"/>
    </source>
</evidence>
<dbReference type="InterPro" id="IPR040853">
    <property type="entry name" value="RapA2_cadherin-like"/>
</dbReference>
<evidence type="ECO:0000256" key="2">
    <source>
        <dbReference type="ARBA" id="ARBA00022525"/>
    </source>
</evidence>
<dbReference type="AlphaFoldDB" id="A0A6S7FB83"/>